<dbReference type="Proteomes" id="UP001437256">
    <property type="component" value="Unassembled WGS sequence"/>
</dbReference>
<name>A0ABR2ZJL5_9AGAR</name>
<dbReference type="Gene3D" id="3.40.50.720">
    <property type="entry name" value="NAD(P)-binding Rossmann-like Domain"/>
    <property type="match status" value="1"/>
</dbReference>
<dbReference type="PANTHER" id="PTHR47534:SF3">
    <property type="entry name" value="ALCOHOL DEHYDROGENASE-LIKE C-TERMINAL DOMAIN-CONTAINING PROTEIN"/>
    <property type="match status" value="1"/>
</dbReference>
<reference evidence="2 3" key="1">
    <citation type="submission" date="2024-05" db="EMBL/GenBank/DDBJ databases">
        <title>A draft genome resource for the thread blight pathogen Marasmius tenuissimus strain MS-2.</title>
        <authorList>
            <person name="Yulfo-Soto G.E."/>
            <person name="Baruah I.K."/>
            <person name="Amoako-Attah I."/>
            <person name="Bukari Y."/>
            <person name="Meinhardt L.W."/>
            <person name="Bailey B.A."/>
            <person name="Cohen S.P."/>
        </authorList>
    </citation>
    <scope>NUCLEOTIDE SEQUENCE [LARGE SCALE GENOMIC DNA]</scope>
    <source>
        <strain evidence="2 3">MS-2</strain>
    </source>
</reference>
<evidence type="ECO:0000256" key="1">
    <source>
        <dbReference type="ARBA" id="ARBA00023002"/>
    </source>
</evidence>
<keyword evidence="1" id="KW-0560">Oxidoreductase</keyword>
<proteinExistence type="predicted"/>
<gene>
    <name evidence="2" type="ORF">AAF712_011724</name>
</gene>
<dbReference type="EMBL" id="JBBXMP010000135">
    <property type="protein sequence ID" value="KAL0061430.1"/>
    <property type="molecule type" value="Genomic_DNA"/>
</dbReference>
<dbReference type="InterPro" id="IPR036291">
    <property type="entry name" value="NAD(P)-bd_dom_sf"/>
</dbReference>
<protein>
    <submittedName>
        <fullName evidence="2">Uncharacterized protein</fullName>
    </submittedName>
</protein>
<comment type="caution">
    <text evidence="2">The sequence shown here is derived from an EMBL/GenBank/DDBJ whole genome shotgun (WGS) entry which is preliminary data.</text>
</comment>
<sequence length="295" mass="31884">MTAFAKHARNPRVYFVGRSEQAADRIVAECKKLNPGGEYIFIKADVSLMANVDEVCKEIKSKETSINVLFQSQGSFSLGTETSEGLPTILALGFASRMRFIHNLLPLIQRSTSLKRVVNVLAGTKEGAIDESDWEGRNITGSPLKGRGQACAMTTLTLEILSKRAPDVSFIHDFPGLVKSNIGREAKGFGMKLFLGISSLLAPFIAVPTEESGERHVFLMASAKYPPASNQRSSGVPLGEGVEVARGTDGKAGSGVYSVDWDGESASPKVEELLANLRTDGVAERLQKRFEHIIA</sequence>
<dbReference type="PANTHER" id="PTHR47534">
    <property type="entry name" value="YALI0E05731P"/>
    <property type="match status" value="1"/>
</dbReference>
<evidence type="ECO:0000313" key="3">
    <source>
        <dbReference type="Proteomes" id="UP001437256"/>
    </source>
</evidence>
<dbReference type="InterPro" id="IPR052228">
    <property type="entry name" value="Sec_Metab_Biosynth_Oxidored"/>
</dbReference>
<keyword evidence="3" id="KW-1185">Reference proteome</keyword>
<dbReference type="SUPFAM" id="SSF51735">
    <property type="entry name" value="NAD(P)-binding Rossmann-fold domains"/>
    <property type="match status" value="1"/>
</dbReference>
<organism evidence="2 3">
    <name type="scientific">Marasmius tenuissimus</name>
    <dbReference type="NCBI Taxonomy" id="585030"/>
    <lineage>
        <taxon>Eukaryota</taxon>
        <taxon>Fungi</taxon>
        <taxon>Dikarya</taxon>
        <taxon>Basidiomycota</taxon>
        <taxon>Agaricomycotina</taxon>
        <taxon>Agaricomycetes</taxon>
        <taxon>Agaricomycetidae</taxon>
        <taxon>Agaricales</taxon>
        <taxon>Marasmiineae</taxon>
        <taxon>Marasmiaceae</taxon>
        <taxon>Marasmius</taxon>
    </lineage>
</organism>
<evidence type="ECO:0000313" key="2">
    <source>
        <dbReference type="EMBL" id="KAL0061430.1"/>
    </source>
</evidence>
<accession>A0ABR2ZJL5</accession>